<keyword evidence="10" id="KW-0325">Glycoprotein</keyword>
<evidence type="ECO:0000256" key="6">
    <source>
        <dbReference type="ARBA" id="ARBA00022729"/>
    </source>
</evidence>
<dbReference type="GeneID" id="10499742"/>
<dbReference type="InterPro" id="IPR011047">
    <property type="entry name" value="Quinoprotein_ADH-like_sf"/>
</dbReference>
<comment type="similarity">
    <text evidence="2">Belongs to the EMC1 family.</text>
</comment>
<evidence type="ECO:0000256" key="1">
    <source>
        <dbReference type="ARBA" id="ARBA00004115"/>
    </source>
</evidence>
<dbReference type="STRING" id="5786.F0ZNI9"/>
<sequence length="951" mass="107261">MNKFVVFSFFILCISIVFGIYEEEIGLKDWSIRGIGQLENGLYFSNDNTVLVQTKVLHRSGSGGADSSPTATVPSYAISLLDAENGNSKWRQLLPNQEQSFQSMTASNDNSCIYWNRKNGDLISVYDTSLANDDQCYSADITSTVSTTQPTFRVFCKNNILILKKDENNLINLVSSIENTDTLYSFDSTKVYTINKDSIKMMQVGESALKEIQSFKITENTQPSLNINSKYLIVTTNKESSVLNIIYNSKLYSVTLESIESSLSTKKISSISSINDFKWLVSLVGGSSLSVEFNKDTNKVELVKYYENTISTENNVNNYHHIIISSTSDEEKYSLSSDQVKAIKLPSISKKENGNVVSVFSFESKSGTPLVLVSMDDWSINMFELLDQNTKVSKLWTREESLSFILTSEIIDYPLPDISKLAQLQYEFNETDGFLAHFSKRISTQISSLFGLSKDSNSAQEELLKANNDQSIKKVIIASTLSGKVFGLNSNRGQVLWSIYYQSFLKESMTMKIYVTKKAIYYPPEVAIIYQIKDTPKSVISFINPLEGKENTSIIVNSKMLHSNVISQWMDPITHRQMMYWVVNYPVDHPSPMVSLHPWNEKIRKSWGQLKQSHFFLVNKEQNEIKGYGIESLANGKHGNMKSIPTWNLHFGKNNQILQVSSFNPHETIQSPAIILGNRDLLPKYVNRNLISVATLDPTTSTLNVHLVDSVTGEIIKSFKHQHSSPKVSLVQTENSVVYSHYDILTQTQLISTIDIFEKNIDWNTETFSSYNSTFDATSGADSQLLIKHKTYVFPYPPIKTLSLSITTKGITSKNIIVGMENGQILPIDKKYISARRPYPNEVTPNDAEEQLIPYKPLLQFPPWFFTTYNTAVTGLVGIESTGTDLESTSLLFSFGEPDIFCVLISPSLPYDILSDQFNHLALIITSITLFILAILAKNYKYSLILSKKWK</sequence>
<dbReference type="Proteomes" id="UP000001064">
    <property type="component" value="Unassembled WGS sequence"/>
</dbReference>
<comment type="subcellular location">
    <subcellularLocation>
        <location evidence="1">Endoplasmic reticulum membrane</location>
        <topology evidence="1">Single-pass type I membrane protein</topology>
    </subcellularLocation>
</comment>
<evidence type="ECO:0000256" key="9">
    <source>
        <dbReference type="ARBA" id="ARBA00023136"/>
    </source>
</evidence>
<accession>F0ZNI9</accession>
<organism evidence="14 15">
    <name type="scientific">Dictyostelium purpureum</name>
    <name type="common">Slime mold</name>
    <dbReference type="NCBI Taxonomy" id="5786"/>
    <lineage>
        <taxon>Eukaryota</taxon>
        <taxon>Amoebozoa</taxon>
        <taxon>Evosea</taxon>
        <taxon>Eumycetozoa</taxon>
        <taxon>Dictyostelia</taxon>
        <taxon>Dictyosteliales</taxon>
        <taxon>Dictyosteliaceae</taxon>
        <taxon>Dictyostelium</taxon>
    </lineage>
</organism>
<feature type="domain" description="ER membrane protein complex subunit 1 C-terminal" evidence="13">
    <location>
        <begin position="733"/>
        <end position="950"/>
    </location>
</feature>
<keyword evidence="8 11" id="KW-1133">Transmembrane helix</keyword>
<evidence type="ECO:0000256" key="8">
    <source>
        <dbReference type="ARBA" id="ARBA00022989"/>
    </source>
</evidence>
<dbReference type="VEuPathDB" id="AmoebaDB:DICPUDRAFT_34933"/>
<keyword evidence="9 11" id="KW-0472">Membrane</keyword>
<dbReference type="PANTHER" id="PTHR21573:SF0">
    <property type="entry name" value="ER MEMBRANE PROTEIN COMPLEX SUBUNIT 1"/>
    <property type="match status" value="1"/>
</dbReference>
<dbReference type="RefSeq" id="XP_003288972.1">
    <property type="nucleotide sequence ID" value="XM_003288924.1"/>
</dbReference>
<evidence type="ECO:0000256" key="2">
    <source>
        <dbReference type="ARBA" id="ARBA00007904"/>
    </source>
</evidence>
<dbReference type="InParanoid" id="F0ZNI9"/>
<dbReference type="SUPFAM" id="SSF50998">
    <property type="entry name" value="Quinoprotein alcohol dehydrogenase-like"/>
    <property type="match status" value="1"/>
</dbReference>
<dbReference type="eggNOG" id="KOG2103">
    <property type="taxonomic scope" value="Eukaryota"/>
</dbReference>
<dbReference type="KEGG" id="dpp:DICPUDRAFT_34933"/>
<evidence type="ECO:0000256" key="12">
    <source>
        <dbReference type="SAM" id="SignalP"/>
    </source>
</evidence>
<evidence type="ECO:0000256" key="7">
    <source>
        <dbReference type="ARBA" id="ARBA00022824"/>
    </source>
</evidence>
<dbReference type="OrthoDB" id="28092at2759"/>
<feature type="chain" id="PRO_5003262627" description="ER membrane protein complex subunit 1" evidence="12">
    <location>
        <begin position="20"/>
        <end position="951"/>
    </location>
</feature>
<keyword evidence="5 11" id="KW-0812">Transmembrane</keyword>
<dbReference type="InterPro" id="IPR026895">
    <property type="entry name" value="EMC1"/>
</dbReference>
<gene>
    <name evidence="14" type="ORF">DICPUDRAFT_34933</name>
</gene>
<evidence type="ECO:0000256" key="10">
    <source>
        <dbReference type="ARBA" id="ARBA00023180"/>
    </source>
</evidence>
<feature type="transmembrane region" description="Helical" evidence="11">
    <location>
        <begin position="918"/>
        <end position="937"/>
    </location>
</feature>
<dbReference type="PANTHER" id="PTHR21573">
    <property type="entry name" value="ER MEMBRANE PROTEIN COMPLEX SUBUNIT 1"/>
    <property type="match status" value="1"/>
</dbReference>
<dbReference type="InterPro" id="IPR011678">
    <property type="entry name" value="EMC1_C"/>
</dbReference>
<evidence type="ECO:0000313" key="15">
    <source>
        <dbReference type="Proteomes" id="UP000001064"/>
    </source>
</evidence>
<evidence type="ECO:0000256" key="4">
    <source>
        <dbReference type="ARBA" id="ARBA00020824"/>
    </source>
</evidence>
<dbReference type="AlphaFoldDB" id="F0ZNI9"/>
<comment type="subunit">
    <text evidence="3">Component of the ER membrane protein complex (EMC).</text>
</comment>
<dbReference type="Pfam" id="PF07774">
    <property type="entry name" value="EMC1_C"/>
    <property type="match status" value="1"/>
</dbReference>
<dbReference type="EMBL" id="GL871095">
    <property type="protein sequence ID" value="EGC34483.1"/>
    <property type="molecule type" value="Genomic_DNA"/>
</dbReference>
<protein>
    <recommendedName>
        <fullName evidence="4">ER membrane protein complex subunit 1</fullName>
    </recommendedName>
</protein>
<dbReference type="FunCoup" id="F0ZNI9">
    <property type="interactions" value="451"/>
</dbReference>
<evidence type="ECO:0000259" key="13">
    <source>
        <dbReference type="Pfam" id="PF07774"/>
    </source>
</evidence>
<evidence type="ECO:0000256" key="5">
    <source>
        <dbReference type="ARBA" id="ARBA00022692"/>
    </source>
</evidence>
<keyword evidence="15" id="KW-1185">Reference proteome</keyword>
<name>F0ZNI9_DICPU</name>
<dbReference type="OMA" id="WSIMPLN"/>
<evidence type="ECO:0000313" key="14">
    <source>
        <dbReference type="EMBL" id="EGC34483.1"/>
    </source>
</evidence>
<proteinExistence type="inferred from homology"/>
<evidence type="ECO:0000256" key="11">
    <source>
        <dbReference type="SAM" id="Phobius"/>
    </source>
</evidence>
<keyword evidence="6 12" id="KW-0732">Signal</keyword>
<evidence type="ECO:0000256" key="3">
    <source>
        <dbReference type="ARBA" id="ARBA00011276"/>
    </source>
</evidence>
<feature type="signal peptide" evidence="12">
    <location>
        <begin position="1"/>
        <end position="19"/>
    </location>
</feature>
<keyword evidence="7" id="KW-0256">Endoplasmic reticulum</keyword>
<reference evidence="15" key="1">
    <citation type="journal article" date="2011" name="Genome Biol.">
        <title>Comparative genomics of the social amoebae Dictyostelium discoideum and Dictyostelium purpureum.</title>
        <authorList>
            <consortium name="US DOE Joint Genome Institute (JGI-PGF)"/>
            <person name="Sucgang R."/>
            <person name="Kuo A."/>
            <person name="Tian X."/>
            <person name="Salerno W."/>
            <person name="Parikh A."/>
            <person name="Feasley C.L."/>
            <person name="Dalin E."/>
            <person name="Tu H."/>
            <person name="Huang E."/>
            <person name="Barry K."/>
            <person name="Lindquist E."/>
            <person name="Shapiro H."/>
            <person name="Bruce D."/>
            <person name="Schmutz J."/>
            <person name="Salamov A."/>
            <person name="Fey P."/>
            <person name="Gaudet P."/>
            <person name="Anjard C."/>
            <person name="Babu M.M."/>
            <person name="Basu S."/>
            <person name="Bushmanova Y."/>
            <person name="van der Wel H."/>
            <person name="Katoh-Kurasawa M."/>
            <person name="Dinh C."/>
            <person name="Coutinho P.M."/>
            <person name="Saito T."/>
            <person name="Elias M."/>
            <person name="Schaap P."/>
            <person name="Kay R.R."/>
            <person name="Henrissat B."/>
            <person name="Eichinger L."/>
            <person name="Rivero F."/>
            <person name="Putnam N.H."/>
            <person name="West C.M."/>
            <person name="Loomis W.F."/>
            <person name="Chisholm R.L."/>
            <person name="Shaulsky G."/>
            <person name="Strassmann J.E."/>
            <person name="Queller D.C."/>
            <person name="Kuspa A."/>
            <person name="Grigoriev I.V."/>
        </authorList>
    </citation>
    <scope>NUCLEOTIDE SEQUENCE [LARGE SCALE GENOMIC DNA]</scope>
    <source>
        <strain evidence="15">QSDP1</strain>
    </source>
</reference>
<dbReference type="GO" id="GO:0072546">
    <property type="term" value="C:EMC complex"/>
    <property type="evidence" value="ECO:0000318"/>
    <property type="project" value="GO_Central"/>
</dbReference>